<dbReference type="AlphaFoldDB" id="T1HZM9"/>
<evidence type="ECO:0000313" key="3">
    <source>
        <dbReference type="Proteomes" id="UP000015103"/>
    </source>
</evidence>
<sequence length="82" mass="9609">MGDALSHRAHSMYVGVHLPGKKRHRRHKHHHKLPSTKGGPTENEVPMNLEERMSVTKYLDEMNIVYTLRLMFLILNMNYGEQ</sequence>
<dbReference type="VEuPathDB" id="VectorBase:RPRC009499"/>
<accession>T1HZM9</accession>
<protein>
    <submittedName>
        <fullName evidence="2">Uncharacterized protein</fullName>
    </submittedName>
</protein>
<keyword evidence="3" id="KW-1185">Reference proteome</keyword>
<proteinExistence type="predicted"/>
<dbReference type="EnsemblMetazoa" id="RPRC009499-RA">
    <property type="protein sequence ID" value="RPRC009499-PA"/>
    <property type="gene ID" value="RPRC009499"/>
</dbReference>
<name>T1HZM9_RHOPR</name>
<dbReference type="EMBL" id="ACPB03026220">
    <property type="status" value="NOT_ANNOTATED_CDS"/>
    <property type="molecule type" value="Genomic_DNA"/>
</dbReference>
<dbReference type="STRING" id="13249.T1HZM9"/>
<dbReference type="Proteomes" id="UP000015103">
    <property type="component" value="Unassembled WGS sequence"/>
</dbReference>
<feature type="region of interest" description="Disordered" evidence="1">
    <location>
        <begin position="17"/>
        <end position="47"/>
    </location>
</feature>
<evidence type="ECO:0000256" key="1">
    <source>
        <dbReference type="SAM" id="MobiDB-lite"/>
    </source>
</evidence>
<reference evidence="2" key="1">
    <citation type="submission" date="2015-05" db="UniProtKB">
        <authorList>
            <consortium name="EnsemblMetazoa"/>
        </authorList>
    </citation>
    <scope>IDENTIFICATION</scope>
</reference>
<dbReference type="EMBL" id="ACPB03026219">
    <property type="status" value="NOT_ANNOTATED_CDS"/>
    <property type="molecule type" value="Genomic_DNA"/>
</dbReference>
<dbReference type="InParanoid" id="T1HZM9"/>
<organism evidence="2 3">
    <name type="scientific">Rhodnius prolixus</name>
    <name type="common">Triatomid bug</name>
    <dbReference type="NCBI Taxonomy" id="13249"/>
    <lineage>
        <taxon>Eukaryota</taxon>
        <taxon>Metazoa</taxon>
        <taxon>Ecdysozoa</taxon>
        <taxon>Arthropoda</taxon>
        <taxon>Hexapoda</taxon>
        <taxon>Insecta</taxon>
        <taxon>Pterygota</taxon>
        <taxon>Neoptera</taxon>
        <taxon>Paraneoptera</taxon>
        <taxon>Hemiptera</taxon>
        <taxon>Heteroptera</taxon>
        <taxon>Panheteroptera</taxon>
        <taxon>Cimicomorpha</taxon>
        <taxon>Reduviidae</taxon>
        <taxon>Triatominae</taxon>
        <taxon>Rhodnius</taxon>
    </lineage>
</organism>
<dbReference type="HOGENOM" id="CLU_2565053_0_0_1"/>
<evidence type="ECO:0000313" key="2">
    <source>
        <dbReference type="EnsemblMetazoa" id="RPRC009499-PA"/>
    </source>
</evidence>
<feature type="compositionally biased region" description="Basic residues" evidence="1">
    <location>
        <begin position="19"/>
        <end position="34"/>
    </location>
</feature>